<comment type="caution">
    <text evidence="7">The sequence shown here is derived from an EMBL/GenBank/DDBJ whole genome shotgun (WGS) entry which is preliminary data.</text>
</comment>
<feature type="domain" description="Misato Segment II tubulin-like" evidence="5">
    <location>
        <begin position="2"/>
        <end position="113"/>
    </location>
</feature>
<dbReference type="InterPro" id="IPR036525">
    <property type="entry name" value="Tubulin/FtsZ_GTPase_sf"/>
</dbReference>
<dbReference type="PANTHER" id="PTHR13391:SF0">
    <property type="entry name" value="PROTEIN MISATO HOMOLOG 1"/>
    <property type="match status" value="1"/>
</dbReference>
<dbReference type="SUPFAM" id="SSF52490">
    <property type="entry name" value="Tubulin nucleotide-binding domain-like"/>
    <property type="match status" value="1"/>
</dbReference>
<dbReference type="Gene3D" id="3.40.50.1440">
    <property type="entry name" value="Tubulin/FtsZ, GTPase domain"/>
    <property type="match status" value="1"/>
</dbReference>
<dbReference type="Proteomes" id="UP000654370">
    <property type="component" value="Unassembled WGS sequence"/>
</dbReference>
<comment type="similarity">
    <text evidence="3">Belongs to the misato family.</text>
</comment>
<dbReference type="OrthoDB" id="271881at2759"/>
<feature type="domain" description="DML1/Misato tubulin" evidence="6">
    <location>
        <begin position="131"/>
        <end position="315"/>
    </location>
</feature>
<evidence type="ECO:0000256" key="3">
    <source>
        <dbReference type="ARBA" id="ARBA00008507"/>
    </source>
</evidence>
<comment type="function">
    <text evidence="1">Involved in the partitioning of the mitochondrial organelle and mitochondrial DNA (mtDNA) inheritance.</text>
</comment>
<dbReference type="EMBL" id="JAEPQZ010000012">
    <property type="protein sequence ID" value="KAG2174970.1"/>
    <property type="molecule type" value="Genomic_DNA"/>
</dbReference>
<dbReference type="InterPro" id="IPR019605">
    <property type="entry name" value="Misato_II_tubulin-like"/>
</dbReference>
<dbReference type="InterPro" id="IPR049942">
    <property type="entry name" value="DML1/Misato"/>
</dbReference>
<dbReference type="GO" id="GO:0007005">
    <property type="term" value="P:mitochondrion organization"/>
    <property type="evidence" value="ECO:0007669"/>
    <property type="project" value="InterPro"/>
</dbReference>
<evidence type="ECO:0000256" key="1">
    <source>
        <dbReference type="ARBA" id="ARBA00003757"/>
    </source>
</evidence>
<dbReference type="InterPro" id="IPR029209">
    <property type="entry name" value="DML1/Misato_tubulin"/>
</dbReference>
<organism evidence="7 8">
    <name type="scientific">Mortierella isabellina</name>
    <name type="common">Filamentous fungus</name>
    <name type="synonym">Umbelopsis isabellina</name>
    <dbReference type="NCBI Taxonomy" id="91625"/>
    <lineage>
        <taxon>Eukaryota</taxon>
        <taxon>Fungi</taxon>
        <taxon>Fungi incertae sedis</taxon>
        <taxon>Mucoromycota</taxon>
        <taxon>Mucoromycotina</taxon>
        <taxon>Umbelopsidomycetes</taxon>
        <taxon>Umbelopsidales</taxon>
        <taxon>Umbelopsidaceae</taxon>
        <taxon>Umbelopsis</taxon>
    </lineage>
</organism>
<evidence type="ECO:0000313" key="8">
    <source>
        <dbReference type="Proteomes" id="UP000654370"/>
    </source>
</evidence>
<dbReference type="Pfam" id="PF14881">
    <property type="entry name" value="Tubulin_3"/>
    <property type="match status" value="1"/>
</dbReference>
<gene>
    <name evidence="7" type="ORF">INT43_006032</name>
</gene>
<keyword evidence="4" id="KW-0496">Mitochondrion</keyword>
<accession>A0A8H7PJP6</accession>
<dbReference type="Pfam" id="PF10644">
    <property type="entry name" value="Misat_Tub_SegII"/>
    <property type="match status" value="1"/>
</dbReference>
<sequence>MHEVLTIQLGQAANFVGTHFWNAQNEYFEYGDTAQEPEFDHDILYRSGFTQRGIETYTPRVMIYDLKGGFGSLKKYNKLFQDNSDDHQDTWGQKVETFKSPEYPRNQYQKQLEMMDEGIETTPDTDLNLDDSVHVWSDFNGNYFHPKSLNQINQYQTGNSLQPFDTYTAGYNAYDENEKETDSFDENFRFFVEECDQLQGFQIMTSIDDGFGGFTRGFLENVRDEYPKTSILTYGISNSNVPASMKNSQKILLNTSMAAAGLSEYSSLYVPIHLPTAADIKQPWARHLNINPSLQYHTSAILASAVETASVAWRLKKRSTHLTDMISSINWRGDTSIASLSLCFPLEVGNDKEYKNVEQIMPKGNDEFKLLKNLTVGKAKVCISYITCNRETCIDNIFDCLRTTNMPSNMRITANTGVPLPVSFPKLLSPNYVKQIISNEDSSKFYAPALTQLCTGTQFFSYFEQYQQRLKGVNYRLFSDYEEGDRGQSIEDFVELKDWLIEKADNFRPN</sequence>
<evidence type="ECO:0000259" key="6">
    <source>
        <dbReference type="Pfam" id="PF14881"/>
    </source>
</evidence>
<evidence type="ECO:0000259" key="5">
    <source>
        <dbReference type="Pfam" id="PF10644"/>
    </source>
</evidence>
<comment type="subcellular location">
    <subcellularLocation>
        <location evidence="2">Mitochondrion</location>
    </subcellularLocation>
</comment>
<dbReference type="GO" id="GO:0005739">
    <property type="term" value="C:mitochondrion"/>
    <property type="evidence" value="ECO:0007669"/>
    <property type="project" value="UniProtKB-SubCell"/>
</dbReference>
<name>A0A8H7PJP6_MORIS</name>
<evidence type="ECO:0000256" key="2">
    <source>
        <dbReference type="ARBA" id="ARBA00004173"/>
    </source>
</evidence>
<reference evidence="7" key="1">
    <citation type="submission" date="2020-12" db="EMBL/GenBank/DDBJ databases">
        <title>Metabolic potential, ecology and presence of endohyphal bacteria is reflected in genomic diversity of Mucoromycotina.</title>
        <authorList>
            <person name="Muszewska A."/>
            <person name="Okrasinska A."/>
            <person name="Steczkiewicz K."/>
            <person name="Drgas O."/>
            <person name="Orlowska M."/>
            <person name="Perlinska-Lenart U."/>
            <person name="Aleksandrzak-Piekarczyk T."/>
            <person name="Szatraj K."/>
            <person name="Zielenkiewicz U."/>
            <person name="Pilsyk S."/>
            <person name="Malc E."/>
            <person name="Mieczkowski P."/>
            <person name="Kruszewska J.S."/>
            <person name="Biernat P."/>
            <person name="Pawlowska J."/>
        </authorList>
    </citation>
    <scope>NUCLEOTIDE SEQUENCE</scope>
    <source>
        <strain evidence="7">WA0000067209</strain>
    </source>
</reference>
<dbReference type="AlphaFoldDB" id="A0A8H7PJP6"/>
<proteinExistence type="inferred from homology"/>
<dbReference type="PANTHER" id="PTHR13391">
    <property type="entry name" value="MITOCHONDRIAL DISTRIBUTION REGULATOR MISATO"/>
    <property type="match status" value="1"/>
</dbReference>
<protein>
    <submittedName>
        <fullName evidence="7">Uncharacterized protein</fullName>
    </submittedName>
</protein>
<evidence type="ECO:0000256" key="4">
    <source>
        <dbReference type="ARBA" id="ARBA00023128"/>
    </source>
</evidence>
<keyword evidence="8" id="KW-1185">Reference proteome</keyword>
<evidence type="ECO:0000313" key="7">
    <source>
        <dbReference type="EMBL" id="KAG2174970.1"/>
    </source>
</evidence>
<dbReference type="CDD" id="cd06060">
    <property type="entry name" value="misato"/>
    <property type="match status" value="1"/>
</dbReference>